<proteinExistence type="predicted"/>
<sequence length="53" mass="5891">MFLRIHLHELCNNGNRQRNGYGNATTMVEIGDNSHNGEDDNHCDTHNGNAVPS</sequence>
<protein>
    <submittedName>
        <fullName evidence="2 4">Uncharacterized protein</fullName>
    </submittedName>
</protein>
<evidence type="ECO:0000256" key="1">
    <source>
        <dbReference type="SAM" id="MobiDB-lite"/>
    </source>
</evidence>
<evidence type="ECO:0000313" key="4">
    <source>
        <dbReference type="EnsemblPlants" id="KEH27725"/>
    </source>
</evidence>
<reference evidence="2 5" key="2">
    <citation type="journal article" date="2014" name="BMC Genomics">
        <title>An improved genome release (version Mt4.0) for the model legume Medicago truncatula.</title>
        <authorList>
            <person name="Tang H."/>
            <person name="Krishnakumar V."/>
            <person name="Bidwell S."/>
            <person name="Rosen B."/>
            <person name="Chan A."/>
            <person name="Zhou S."/>
            <person name="Gentzbittel L."/>
            <person name="Childs K.L."/>
            <person name="Yandell M."/>
            <person name="Gundlach H."/>
            <person name="Mayer K.F."/>
            <person name="Schwartz D.C."/>
            <person name="Town C.D."/>
        </authorList>
    </citation>
    <scope>GENOME REANNOTATION</scope>
    <source>
        <strain evidence="2">A17</strain>
        <strain evidence="4 5">cv. Jemalong A17</strain>
    </source>
</reference>
<gene>
    <name evidence="2" type="ordered locus">MTR_5g030975</name>
    <name evidence="3" type="ORF">MtrunA17_Chr5g0411671</name>
</gene>
<evidence type="ECO:0000313" key="2">
    <source>
        <dbReference type="EMBL" id="KEH27725.1"/>
    </source>
</evidence>
<reference evidence="3" key="4">
    <citation type="journal article" date="2018" name="Nat. Plants">
        <title>Whole-genome landscape of Medicago truncatula symbiotic genes.</title>
        <authorList>
            <person name="Pecrix Y."/>
            <person name="Gamas P."/>
            <person name="Carrere S."/>
        </authorList>
    </citation>
    <scope>NUCLEOTIDE SEQUENCE</scope>
    <source>
        <tissue evidence="3">Leaves</tissue>
    </source>
</reference>
<dbReference type="Proteomes" id="UP000002051">
    <property type="component" value="Chromosome 5"/>
</dbReference>
<reference evidence="4" key="3">
    <citation type="submission" date="2015-04" db="UniProtKB">
        <authorList>
            <consortium name="EnsemblPlants"/>
        </authorList>
    </citation>
    <scope>IDENTIFICATION</scope>
    <source>
        <strain evidence="4">cv. Jemalong A17</strain>
    </source>
</reference>
<accession>A0A072UPE7</accession>
<reference evidence="2 5" key="1">
    <citation type="journal article" date="2011" name="Nature">
        <title>The Medicago genome provides insight into the evolution of rhizobial symbioses.</title>
        <authorList>
            <person name="Young N.D."/>
            <person name="Debelle F."/>
            <person name="Oldroyd G.E."/>
            <person name="Geurts R."/>
            <person name="Cannon S.B."/>
            <person name="Udvardi M.K."/>
            <person name="Benedito V.A."/>
            <person name="Mayer K.F."/>
            <person name="Gouzy J."/>
            <person name="Schoof H."/>
            <person name="Van de Peer Y."/>
            <person name="Proost S."/>
            <person name="Cook D.R."/>
            <person name="Meyers B.C."/>
            <person name="Spannagl M."/>
            <person name="Cheung F."/>
            <person name="De Mita S."/>
            <person name="Krishnakumar V."/>
            <person name="Gundlach H."/>
            <person name="Zhou S."/>
            <person name="Mudge J."/>
            <person name="Bharti A.K."/>
            <person name="Murray J.D."/>
            <person name="Naoumkina M.A."/>
            <person name="Rosen B."/>
            <person name="Silverstein K.A."/>
            <person name="Tang H."/>
            <person name="Rombauts S."/>
            <person name="Zhao P.X."/>
            <person name="Zhou P."/>
            <person name="Barbe V."/>
            <person name="Bardou P."/>
            <person name="Bechner M."/>
            <person name="Bellec A."/>
            <person name="Berger A."/>
            <person name="Berges H."/>
            <person name="Bidwell S."/>
            <person name="Bisseling T."/>
            <person name="Choisne N."/>
            <person name="Couloux A."/>
            <person name="Denny R."/>
            <person name="Deshpande S."/>
            <person name="Dai X."/>
            <person name="Doyle J.J."/>
            <person name="Dudez A.M."/>
            <person name="Farmer A.D."/>
            <person name="Fouteau S."/>
            <person name="Franken C."/>
            <person name="Gibelin C."/>
            <person name="Gish J."/>
            <person name="Goldstein S."/>
            <person name="Gonzalez A.J."/>
            <person name="Green P.J."/>
            <person name="Hallab A."/>
            <person name="Hartog M."/>
            <person name="Hua A."/>
            <person name="Humphray S.J."/>
            <person name="Jeong D.H."/>
            <person name="Jing Y."/>
            <person name="Jocker A."/>
            <person name="Kenton S.M."/>
            <person name="Kim D.J."/>
            <person name="Klee K."/>
            <person name="Lai H."/>
            <person name="Lang C."/>
            <person name="Lin S."/>
            <person name="Macmil S.L."/>
            <person name="Magdelenat G."/>
            <person name="Matthews L."/>
            <person name="McCorrison J."/>
            <person name="Monaghan E.L."/>
            <person name="Mun J.H."/>
            <person name="Najar F.Z."/>
            <person name="Nicholson C."/>
            <person name="Noirot C."/>
            <person name="O'Bleness M."/>
            <person name="Paule C.R."/>
            <person name="Poulain J."/>
            <person name="Prion F."/>
            <person name="Qin B."/>
            <person name="Qu C."/>
            <person name="Retzel E.F."/>
            <person name="Riddle C."/>
            <person name="Sallet E."/>
            <person name="Samain S."/>
            <person name="Samson N."/>
            <person name="Sanders I."/>
            <person name="Saurat O."/>
            <person name="Scarpelli C."/>
            <person name="Schiex T."/>
            <person name="Segurens B."/>
            <person name="Severin A.J."/>
            <person name="Sherrier D.J."/>
            <person name="Shi R."/>
            <person name="Sims S."/>
            <person name="Singer S.R."/>
            <person name="Sinharoy S."/>
            <person name="Sterck L."/>
            <person name="Viollet A."/>
            <person name="Wang B.B."/>
            <person name="Wang K."/>
            <person name="Wang M."/>
            <person name="Wang X."/>
            <person name="Warfsmann J."/>
            <person name="Weissenbach J."/>
            <person name="White D.D."/>
            <person name="White J.D."/>
            <person name="Wiley G.B."/>
            <person name="Wincker P."/>
            <person name="Xing Y."/>
            <person name="Yang L."/>
            <person name="Yao Z."/>
            <person name="Ying F."/>
            <person name="Zhai J."/>
            <person name="Zhou L."/>
            <person name="Zuber A."/>
            <person name="Denarie J."/>
            <person name="Dixon R.A."/>
            <person name="May G.D."/>
            <person name="Schwartz D.C."/>
            <person name="Rogers J."/>
            <person name="Quetier F."/>
            <person name="Town C.D."/>
            <person name="Roe B.A."/>
        </authorList>
    </citation>
    <scope>NUCLEOTIDE SEQUENCE [LARGE SCALE GENOMIC DNA]</scope>
    <source>
        <strain evidence="2">A17</strain>
        <strain evidence="4 5">cv. Jemalong A17</strain>
    </source>
</reference>
<dbReference type="EnsemblPlants" id="KEH27725">
    <property type="protein sequence ID" value="KEH27725"/>
    <property type="gene ID" value="MTR_5g030975"/>
</dbReference>
<feature type="region of interest" description="Disordered" evidence="1">
    <location>
        <begin position="15"/>
        <end position="53"/>
    </location>
</feature>
<keyword evidence="5" id="KW-1185">Reference proteome</keyword>
<dbReference type="AlphaFoldDB" id="A0A072UPE7"/>
<dbReference type="Proteomes" id="UP000265566">
    <property type="component" value="Chromosome 5"/>
</dbReference>
<evidence type="ECO:0000313" key="3">
    <source>
        <dbReference type="EMBL" id="RHN54880.1"/>
    </source>
</evidence>
<dbReference type="HOGENOM" id="CLU_3071717_0_0_1"/>
<dbReference type="Gramene" id="rna29977">
    <property type="protein sequence ID" value="RHN54880.1"/>
    <property type="gene ID" value="gene29977"/>
</dbReference>
<evidence type="ECO:0000313" key="5">
    <source>
        <dbReference type="Proteomes" id="UP000002051"/>
    </source>
</evidence>
<dbReference type="EMBL" id="PSQE01000005">
    <property type="protein sequence ID" value="RHN54880.1"/>
    <property type="molecule type" value="Genomic_DNA"/>
</dbReference>
<feature type="compositionally biased region" description="Basic and acidic residues" evidence="1">
    <location>
        <begin position="35"/>
        <end position="45"/>
    </location>
</feature>
<organism evidence="2 5">
    <name type="scientific">Medicago truncatula</name>
    <name type="common">Barrel medic</name>
    <name type="synonym">Medicago tribuloides</name>
    <dbReference type="NCBI Taxonomy" id="3880"/>
    <lineage>
        <taxon>Eukaryota</taxon>
        <taxon>Viridiplantae</taxon>
        <taxon>Streptophyta</taxon>
        <taxon>Embryophyta</taxon>
        <taxon>Tracheophyta</taxon>
        <taxon>Spermatophyta</taxon>
        <taxon>Magnoliopsida</taxon>
        <taxon>eudicotyledons</taxon>
        <taxon>Gunneridae</taxon>
        <taxon>Pentapetalae</taxon>
        <taxon>rosids</taxon>
        <taxon>fabids</taxon>
        <taxon>Fabales</taxon>
        <taxon>Fabaceae</taxon>
        <taxon>Papilionoideae</taxon>
        <taxon>50 kb inversion clade</taxon>
        <taxon>NPAAA clade</taxon>
        <taxon>Hologalegina</taxon>
        <taxon>IRL clade</taxon>
        <taxon>Trifolieae</taxon>
        <taxon>Medicago</taxon>
    </lineage>
</organism>
<name>A0A072UPE7_MEDTR</name>
<dbReference type="EMBL" id="CM001221">
    <property type="protein sequence ID" value="KEH27725.1"/>
    <property type="molecule type" value="Genomic_DNA"/>
</dbReference>